<organism evidence="3">
    <name type="scientific">Amphimedon queenslandica</name>
    <name type="common">Sponge</name>
    <dbReference type="NCBI Taxonomy" id="400682"/>
    <lineage>
        <taxon>Eukaryota</taxon>
        <taxon>Metazoa</taxon>
        <taxon>Porifera</taxon>
        <taxon>Demospongiae</taxon>
        <taxon>Heteroscleromorpha</taxon>
        <taxon>Haplosclerida</taxon>
        <taxon>Niphatidae</taxon>
        <taxon>Amphimedon</taxon>
    </lineage>
</organism>
<feature type="domain" description="Death" evidence="2">
    <location>
        <begin position="426"/>
        <end position="500"/>
    </location>
</feature>
<accession>A0A1X7SW46</accession>
<dbReference type="InterPro" id="IPR000488">
    <property type="entry name" value="Death_dom"/>
</dbReference>
<feature type="coiled-coil region" evidence="1">
    <location>
        <begin position="234"/>
        <end position="328"/>
    </location>
</feature>
<dbReference type="PROSITE" id="PS50017">
    <property type="entry name" value="DEATH_DOMAIN"/>
    <property type="match status" value="1"/>
</dbReference>
<dbReference type="SUPFAM" id="SSF47986">
    <property type="entry name" value="DEATH domain"/>
    <property type="match status" value="1"/>
</dbReference>
<dbReference type="OrthoDB" id="10038298at2759"/>
<dbReference type="EnsemblMetazoa" id="Aqu2.1.06374_001">
    <property type="protein sequence ID" value="Aqu2.1.06374_001"/>
    <property type="gene ID" value="Aqu2.1.06374"/>
</dbReference>
<dbReference type="GO" id="GO:0007165">
    <property type="term" value="P:signal transduction"/>
    <property type="evidence" value="ECO:0007669"/>
    <property type="project" value="InterPro"/>
</dbReference>
<evidence type="ECO:0000256" key="1">
    <source>
        <dbReference type="SAM" id="Coils"/>
    </source>
</evidence>
<evidence type="ECO:0000313" key="3">
    <source>
        <dbReference type="EnsemblMetazoa" id="Aqu2.1.06374_001"/>
    </source>
</evidence>
<dbReference type="AlphaFoldDB" id="A0A1X7SW46"/>
<dbReference type="InParanoid" id="A0A1X7SW46"/>
<dbReference type="CDD" id="cd01670">
    <property type="entry name" value="Death"/>
    <property type="match status" value="1"/>
</dbReference>
<evidence type="ECO:0000259" key="2">
    <source>
        <dbReference type="PROSITE" id="PS50017"/>
    </source>
</evidence>
<dbReference type="Pfam" id="PF00531">
    <property type="entry name" value="Death"/>
    <property type="match status" value="1"/>
</dbReference>
<dbReference type="InterPro" id="IPR011029">
    <property type="entry name" value="DEATH-like_dom_sf"/>
</dbReference>
<sequence>MEEHISGCFTSHPISDACIIRKMEAYIKKLDDFMSYSLKDLRSTIEATFDQNNFSSDTAGIVVIMLNGGWDEMSLNDFESLLKHYFTRRNIFNHLQISPGSVRISYLVPRSAIAHITKVVKSKSESMRRVGVFYFSINDDVLLDEKDNVDFDKSIIEAVKLDKTFEVSLLLSLRANSQYEDSNGDKVLELAIQGGNEEIIELISVATDTQVMKFKSQEELTDEEDKETENNGENETIKLEIQRLQDLNAELEKSLAASKSEIDKLQETVSFQKKETEAELQTCKKQLNASYLENERLDRVLEKTRDDSRVLQNKISSLEANILSLKNEQIINEKILLERTEEIAILQEKLSSLSVQLIDQPSRIVPRINKFTQSEAITTMDQSVQSMEILLPEIDRNQMKIEGMLTIENLIDVLDLLKRCSFPERRWKELGLRLGLHKNTLDAITQNHSNVKDCFIECIARWLSRADNVDSKGGATFDSLSDALKSMNENVAADKLDQEKHKAKAIDIFNTHHPLLSQSLSDPLSVASKRGCHNRTSIG</sequence>
<keyword evidence="1" id="KW-0175">Coiled coil</keyword>
<proteinExistence type="predicted"/>
<name>A0A1X7SW46_AMPQE</name>
<reference evidence="3" key="1">
    <citation type="submission" date="2017-05" db="UniProtKB">
        <authorList>
            <consortium name="EnsemblMetazoa"/>
        </authorList>
    </citation>
    <scope>IDENTIFICATION</scope>
</reference>
<dbReference type="Gene3D" id="1.10.533.10">
    <property type="entry name" value="Death Domain, Fas"/>
    <property type="match status" value="1"/>
</dbReference>
<protein>
    <recommendedName>
        <fullName evidence="2">Death domain-containing protein</fullName>
    </recommendedName>
</protein>